<accession>A0A9P6SQ61</accession>
<dbReference type="GO" id="GO:0005975">
    <property type="term" value="P:carbohydrate metabolic process"/>
    <property type="evidence" value="ECO:0007669"/>
    <property type="project" value="InterPro"/>
</dbReference>
<feature type="chain" id="PRO_5040410867" description="Glycoside hydrolase family 78 protein" evidence="1">
    <location>
        <begin position="21"/>
        <end position="685"/>
    </location>
</feature>
<organism evidence="4 5">
    <name type="scientific">Hyphodiscus hymeniophilus</name>
    <dbReference type="NCBI Taxonomy" id="353542"/>
    <lineage>
        <taxon>Eukaryota</taxon>
        <taxon>Fungi</taxon>
        <taxon>Dikarya</taxon>
        <taxon>Ascomycota</taxon>
        <taxon>Pezizomycotina</taxon>
        <taxon>Leotiomycetes</taxon>
        <taxon>Helotiales</taxon>
        <taxon>Hyphodiscaceae</taxon>
        <taxon>Hyphodiscus</taxon>
    </lineage>
</organism>
<dbReference type="SUPFAM" id="SSF48208">
    <property type="entry name" value="Six-hairpin glycosidases"/>
    <property type="match status" value="1"/>
</dbReference>
<dbReference type="Gene3D" id="1.50.10.10">
    <property type="match status" value="1"/>
</dbReference>
<evidence type="ECO:0000259" key="3">
    <source>
        <dbReference type="Pfam" id="PF17390"/>
    </source>
</evidence>
<dbReference type="InterPro" id="IPR035396">
    <property type="entry name" value="Bac_rhamnosid6H"/>
</dbReference>
<dbReference type="Proteomes" id="UP000785200">
    <property type="component" value="Unassembled WGS sequence"/>
</dbReference>
<proteinExistence type="predicted"/>
<evidence type="ECO:0008006" key="6">
    <source>
        <dbReference type="Google" id="ProtNLM"/>
    </source>
</evidence>
<sequence length="685" mass="73550">MFLITTLIALSVVLTRSCAAAQSCWRNTVCTGATQPAFPGHWESYNYSPTSRTVQPTRILKHDKSFLANYPGIAQLNGNGSQLIFDFGKEVGGIITVSYSASGSGTLGLAFTEAKNWTGQASDSSSGTFRTDGALSATITTTNKSSYTMPDNKMRGGFRYLTLFALANKNIDIQILNITLELSFQPAWSNLQAYGGYFYSNDDLLNKVWWSGAYTLQTNAIPPTSGRHVPILGSGWLNDMNLNLGTSGSTIYVDGAKRDRTVWSGDLAIAVPSILQSTGDSVGVKNALLVLYNDQATTGELPFAGPAMNIFGSDTYHMAVMIGTYDYYLYSGDKTFLSSIWFKYQSAMSFITAEIDSTGLLYVPANGVADWGRSEQVGRNTEANMLLYHTLVTGSSLATWIGNQGLASEWTSLAARLKSAVNSPSLNWDPTVGAFKNNDTDATIHPEDGNSMALVFNVANTSYIQSISQELTKNWGPIGAVAPELPGNVVGFTQSFEVKGHFVSRQATRALSLIRLSWGWYLNNPFGTQSTCIEGYLSDGTFGYRADEGYQGDASYTSHAHGWSTGPTSALTTYIVGIQLTGPGGITWTLAPQFGDLIHAEAGFITPLGKYSASWTLATGGYTVSWEFPQNTKGNIVLPGQTAAEAPSLSLDGKKISLGAGEYNPESGLLTIDGQGGSHTLQVIY</sequence>
<dbReference type="Gene3D" id="2.60.420.10">
    <property type="entry name" value="Maltose phosphorylase, domain 3"/>
    <property type="match status" value="1"/>
</dbReference>
<keyword evidence="1" id="KW-0732">Signal</keyword>
<protein>
    <recommendedName>
        <fullName evidence="6">Glycoside hydrolase family 78 protein</fullName>
    </recommendedName>
</protein>
<feature type="signal peptide" evidence="1">
    <location>
        <begin position="1"/>
        <end position="20"/>
    </location>
</feature>
<dbReference type="InterPro" id="IPR035398">
    <property type="entry name" value="Bac_rhamnosid_C"/>
</dbReference>
<dbReference type="EMBL" id="VNKQ01000018">
    <property type="protein sequence ID" value="KAG0645465.1"/>
    <property type="molecule type" value="Genomic_DNA"/>
</dbReference>
<dbReference type="OrthoDB" id="10036721at2759"/>
<dbReference type="PANTHER" id="PTHR34987">
    <property type="entry name" value="C, PUTATIVE (AFU_ORTHOLOGUE AFUA_3G02880)-RELATED"/>
    <property type="match status" value="1"/>
</dbReference>
<evidence type="ECO:0000313" key="5">
    <source>
        <dbReference type="Proteomes" id="UP000785200"/>
    </source>
</evidence>
<name>A0A9P6SQ61_9HELO</name>
<evidence type="ECO:0000259" key="2">
    <source>
        <dbReference type="Pfam" id="PF17389"/>
    </source>
</evidence>
<comment type="caution">
    <text evidence="4">The sequence shown here is derived from an EMBL/GenBank/DDBJ whole genome shotgun (WGS) entry which is preliminary data.</text>
</comment>
<dbReference type="GO" id="GO:0003824">
    <property type="term" value="F:catalytic activity"/>
    <property type="evidence" value="ECO:0007669"/>
    <property type="project" value="UniProtKB-ARBA"/>
</dbReference>
<dbReference type="InterPro" id="IPR012341">
    <property type="entry name" value="6hp_glycosidase-like_sf"/>
</dbReference>
<evidence type="ECO:0000313" key="4">
    <source>
        <dbReference type="EMBL" id="KAG0645465.1"/>
    </source>
</evidence>
<dbReference type="InterPro" id="IPR008928">
    <property type="entry name" value="6-hairpin_glycosidase_sf"/>
</dbReference>
<dbReference type="AlphaFoldDB" id="A0A9P6SQ61"/>
<feature type="domain" description="Alpha-L-rhamnosidase C-terminal" evidence="3">
    <location>
        <begin position="577"/>
        <end position="645"/>
    </location>
</feature>
<reference evidence="4" key="1">
    <citation type="submission" date="2019-07" db="EMBL/GenBank/DDBJ databases">
        <title>Hyphodiscus hymeniophilus genome sequencing and assembly.</title>
        <authorList>
            <person name="Kramer G."/>
            <person name="Nodwell J."/>
        </authorList>
    </citation>
    <scope>NUCLEOTIDE SEQUENCE</scope>
    <source>
        <strain evidence="4">ATCC 34498</strain>
    </source>
</reference>
<dbReference type="Pfam" id="PF17390">
    <property type="entry name" value="Bac_rhamnosid_C"/>
    <property type="match status" value="1"/>
</dbReference>
<keyword evidence="5" id="KW-1185">Reference proteome</keyword>
<feature type="domain" description="Alpha-L-rhamnosidase six-hairpin glycosidase" evidence="2">
    <location>
        <begin position="250"/>
        <end position="462"/>
    </location>
</feature>
<dbReference type="Pfam" id="PF17389">
    <property type="entry name" value="Bac_rhamnosid6H"/>
    <property type="match status" value="1"/>
</dbReference>
<evidence type="ECO:0000256" key="1">
    <source>
        <dbReference type="SAM" id="SignalP"/>
    </source>
</evidence>
<dbReference type="PANTHER" id="PTHR34987:SF5">
    <property type="entry name" value="ALPHA-RHAMNOSIDASE"/>
    <property type="match status" value="1"/>
</dbReference>
<gene>
    <name evidence="4" type="ORF">D0Z07_8685</name>
</gene>